<dbReference type="Proteomes" id="UP001159364">
    <property type="component" value="Unassembled WGS sequence"/>
</dbReference>
<feature type="compositionally biased region" description="Polar residues" evidence="1">
    <location>
        <begin position="355"/>
        <end position="373"/>
    </location>
</feature>
<dbReference type="AlphaFoldDB" id="A0AAV8S6J0"/>
<feature type="region of interest" description="Disordered" evidence="1">
    <location>
        <begin position="780"/>
        <end position="802"/>
    </location>
</feature>
<sequence length="802" mass="88518">MERSDGKDFKGSLDTSSSGALFDASQYAFFGQNAMEEVELVGLEDGDDNTVFGSVDDEYRLFERDEGSGLGSLSDVDDLASTFAKLNRVVTGPRNPGVIGDRGSGSFSRESSSATEWAQDGEFASWLDQQIDTEIAEEGKRWSSHPQPSSARFTTESKPLYRTSTYPQQPLQQHHLSNEPILVPKSEFTSFPPGGRNQQASPHNLNIPSLSGGTQLPFSAPNLSPFSNSNLHRPGLHQVFHHGGNASHVTSSGLSFSNRPQKHWVDHSGLLHVDHPSLLHSVLQQQLSRDGLMSMQLLSQQQQLQQQRLHPSVQLPFAHLAAMQSQIYGAHHSSSHKMMLGLTDIREPKHKSSRGRQNMRSSQQGSDTSCQKSDSAWVQFRSKYMTAEEIESILKMQHAATHSSDPYIDDYYHQASLYKRSGSRSKHRLCPSQLKEVPSRSRNSSDQHSHIHIDAVGKIPIPNIRRPRALLEVDHPGSGDGSSEHTSEKPLEQEPLLAARITIEDCLAVFLDVEDIDRFLQYNQPQDGGSHLRRKRQVLLEGVAASLQLVDPLGQSGKSAGLASKDDLVFMRMVSLPKGRKLISKFLKLLFPSTELTRIVCMAIFGHLRFLFGGIPPDTGAAETTVDLVKAVSTCVNVMDLRALSSCLVAVVCSTEQPPLRPLGSPSGDGASVILKSLLERGTKLLTDPQTVAKCNVPNFALWQASFNEFFDLLTKYCLHKYDTVLQSVYSKTICSTEDIGSEIRAATKREMPVELLRACLPHTNDRQMELLKHFGQPRNPVSVSNSHSGNSGHINSESVRS</sequence>
<feature type="region of interest" description="Disordered" evidence="1">
    <location>
        <begin position="137"/>
        <end position="160"/>
    </location>
</feature>
<reference evidence="2 3" key="1">
    <citation type="submission" date="2021-09" db="EMBL/GenBank/DDBJ databases">
        <title>Genomic insights and catalytic innovation underlie evolution of tropane alkaloids biosynthesis.</title>
        <authorList>
            <person name="Wang Y.-J."/>
            <person name="Tian T."/>
            <person name="Huang J.-P."/>
            <person name="Huang S.-X."/>
        </authorList>
    </citation>
    <scope>NUCLEOTIDE SEQUENCE [LARGE SCALE GENOMIC DNA]</scope>
    <source>
        <strain evidence="2">KIB-2018</strain>
        <tissue evidence="2">Leaf</tissue>
    </source>
</reference>
<organism evidence="2 3">
    <name type="scientific">Erythroxylum novogranatense</name>
    <dbReference type="NCBI Taxonomy" id="1862640"/>
    <lineage>
        <taxon>Eukaryota</taxon>
        <taxon>Viridiplantae</taxon>
        <taxon>Streptophyta</taxon>
        <taxon>Embryophyta</taxon>
        <taxon>Tracheophyta</taxon>
        <taxon>Spermatophyta</taxon>
        <taxon>Magnoliopsida</taxon>
        <taxon>eudicotyledons</taxon>
        <taxon>Gunneridae</taxon>
        <taxon>Pentapetalae</taxon>
        <taxon>rosids</taxon>
        <taxon>fabids</taxon>
        <taxon>Malpighiales</taxon>
        <taxon>Erythroxylaceae</taxon>
        <taxon>Erythroxylum</taxon>
    </lineage>
</organism>
<dbReference type="GO" id="GO:0033962">
    <property type="term" value="P:P-body assembly"/>
    <property type="evidence" value="ECO:0007669"/>
    <property type="project" value="TreeGrafter"/>
</dbReference>
<keyword evidence="3" id="KW-1185">Reference proteome</keyword>
<comment type="caution">
    <text evidence="2">The sequence shown here is derived from an EMBL/GenBank/DDBJ whole genome shotgun (WGS) entry which is preliminary data.</text>
</comment>
<gene>
    <name evidence="2" type="ORF">K2173_006987</name>
</gene>
<dbReference type="GO" id="GO:0000290">
    <property type="term" value="P:deadenylation-dependent decapping of nuclear-transcribed mRNA"/>
    <property type="evidence" value="ECO:0007669"/>
    <property type="project" value="InterPro"/>
</dbReference>
<feature type="region of interest" description="Disordered" evidence="1">
    <location>
        <begin position="347"/>
        <end position="373"/>
    </location>
</feature>
<dbReference type="GO" id="GO:0003723">
    <property type="term" value="F:RNA binding"/>
    <property type="evidence" value="ECO:0007669"/>
    <property type="project" value="TreeGrafter"/>
</dbReference>
<feature type="region of interest" description="Disordered" evidence="1">
    <location>
        <begin position="184"/>
        <end position="218"/>
    </location>
</feature>
<dbReference type="PANTHER" id="PTHR21551:SF24">
    <property type="entry name" value="PROTEIN PAT1 HOMOLOG 2"/>
    <property type="match status" value="1"/>
</dbReference>
<accession>A0AAV8S6J0</accession>
<dbReference type="PANTHER" id="PTHR21551">
    <property type="entry name" value="TOPOISOMERASE II-ASSOCIATED PROTEIN PAT1"/>
    <property type="match status" value="1"/>
</dbReference>
<feature type="compositionally biased region" description="Low complexity" evidence="1">
    <location>
        <begin position="782"/>
        <end position="794"/>
    </location>
</feature>
<feature type="compositionally biased region" description="Polar residues" evidence="1">
    <location>
        <begin position="196"/>
        <end position="218"/>
    </location>
</feature>
<evidence type="ECO:0008006" key="4">
    <source>
        <dbReference type="Google" id="ProtNLM"/>
    </source>
</evidence>
<feature type="compositionally biased region" description="Low complexity" evidence="1">
    <location>
        <begin position="104"/>
        <end position="113"/>
    </location>
</feature>
<feature type="region of interest" description="Disordered" evidence="1">
    <location>
        <begin position="472"/>
        <end position="491"/>
    </location>
</feature>
<dbReference type="InterPro" id="IPR039900">
    <property type="entry name" value="Pat1-like"/>
</dbReference>
<dbReference type="GO" id="GO:0000932">
    <property type="term" value="C:P-body"/>
    <property type="evidence" value="ECO:0007669"/>
    <property type="project" value="TreeGrafter"/>
</dbReference>
<feature type="compositionally biased region" description="Polar residues" evidence="1">
    <location>
        <begin position="144"/>
        <end position="160"/>
    </location>
</feature>
<proteinExistence type="predicted"/>
<protein>
    <recommendedName>
        <fullName evidence="4">Topoisomerase II-associated protein PAT1</fullName>
    </recommendedName>
</protein>
<evidence type="ECO:0000256" key="1">
    <source>
        <dbReference type="SAM" id="MobiDB-lite"/>
    </source>
</evidence>
<feature type="region of interest" description="Disordered" evidence="1">
    <location>
        <begin position="422"/>
        <end position="449"/>
    </location>
</feature>
<evidence type="ECO:0000313" key="3">
    <source>
        <dbReference type="Proteomes" id="UP001159364"/>
    </source>
</evidence>
<feature type="compositionally biased region" description="Basic and acidic residues" evidence="1">
    <location>
        <begin position="437"/>
        <end position="449"/>
    </location>
</feature>
<dbReference type="EMBL" id="JAIWQS010000076">
    <property type="protein sequence ID" value="KAJ8747807.1"/>
    <property type="molecule type" value="Genomic_DNA"/>
</dbReference>
<evidence type="ECO:0000313" key="2">
    <source>
        <dbReference type="EMBL" id="KAJ8747807.1"/>
    </source>
</evidence>
<name>A0AAV8S6J0_9ROSI</name>
<feature type="region of interest" description="Disordered" evidence="1">
    <location>
        <begin position="94"/>
        <end position="119"/>
    </location>
</feature>